<gene>
    <name evidence="2" type="ORF">ACU52_11070</name>
</gene>
<protein>
    <recommendedName>
        <fullName evidence="4">Tellurium resistance protein TerC</fullName>
    </recommendedName>
</protein>
<sequence length="199" mass="22190">MDNNEKLSAERSLKIISETIEQSRTDIMRNAGMPMIFWGILTCITSVTVCYLWQATDNPSWNALWFLMAVIGWSVTAAKSRKDKKRPTNFFSRVLKISWISFGLFALIAAVIGTLSFDSTVYMVKLPITTVLILLLGLTGLITGLVLRHTFITAFSVASVVPANFALMYPGPYESLAICITSLFILVIPGIIINRQYKK</sequence>
<feature type="transmembrane region" description="Helical" evidence="1">
    <location>
        <begin position="35"/>
        <end position="54"/>
    </location>
</feature>
<feature type="transmembrane region" description="Helical" evidence="1">
    <location>
        <begin position="123"/>
        <end position="143"/>
    </location>
</feature>
<keyword evidence="1" id="KW-1133">Transmembrane helix</keyword>
<keyword evidence="1" id="KW-0812">Transmembrane</keyword>
<evidence type="ECO:0000313" key="2">
    <source>
        <dbReference type="EMBL" id="KOO67831.1"/>
    </source>
</evidence>
<keyword evidence="1" id="KW-0472">Membrane</keyword>
<keyword evidence="3" id="KW-1185">Reference proteome</keyword>
<feature type="transmembrane region" description="Helical" evidence="1">
    <location>
        <begin position="175"/>
        <end position="193"/>
    </location>
</feature>
<proteinExistence type="predicted"/>
<evidence type="ECO:0000256" key="1">
    <source>
        <dbReference type="SAM" id="Phobius"/>
    </source>
</evidence>
<dbReference type="Proteomes" id="UP000036951">
    <property type="component" value="Unassembled WGS sequence"/>
</dbReference>
<feature type="transmembrane region" description="Helical" evidence="1">
    <location>
        <begin position="99"/>
        <end position="117"/>
    </location>
</feature>
<dbReference type="OrthoDB" id="1081712at2"/>
<comment type="caution">
    <text evidence="2">The sequence shown here is derived from an EMBL/GenBank/DDBJ whole genome shotgun (WGS) entry which is preliminary data.</text>
</comment>
<feature type="transmembrane region" description="Helical" evidence="1">
    <location>
        <begin position="60"/>
        <end position="78"/>
    </location>
</feature>
<dbReference type="RefSeq" id="WP_053398824.1">
    <property type="nucleotide sequence ID" value="NZ_LFQU01000023.1"/>
</dbReference>
<reference evidence="2 3" key="1">
    <citation type="submission" date="2015-06" db="EMBL/GenBank/DDBJ databases">
        <title>Prevotella sp. 109, sp. nov., a novel member of the family Prevotellaceae isolated from human faeces.</title>
        <authorList>
            <person name="Shkoporov A.N."/>
            <person name="Chaplin A.V."/>
            <person name="Kafarskaia L.I."/>
            <person name="Efimov B.A."/>
        </authorList>
    </citation>
    <scope>NUCLEOTIDE SEQUENCE [LARGE SCALE GENOMIC DNA]</scope>
    <source>
        <strain evidence="2 3">109</strain>
    </source>
</reference>
<evidence type="ECO:0000313" key="3">
    <source>
        <dbReference type="Proteomes" id="UP000036951"/>
    </source>
</evidence>
<organism evidence="2 3">
    <name type="scientific">Xylanibacter rarus</name>
    <dbReference type="NCBI Taxonomy" id="1676614"/>
    <lineage>
        <taxon>Bacteria</taxon>
        <taxon>Pseudomonadati</taxon>
        <taxon>Bacteroidota</taxon>
        <taxon>Bacteroidia</taxon>
        <taxon>Bacteroidales</taxon>
        <taxon>Prevotellaceae</taxon>
        <taxon>Xylanibacter</taxon>
    </lineage>
</organism>
<accession>A0A8E1QW86</accession>
<dbReference type="AlphaFoldDB" id="A0A8E1QW86"/>
<dbReference type="EMBL" id="LFQU01000023">
    <property type="protein sequence ID" value="KOO67831.1"/>
    <property type="molecule type" value="Genomic_DNA"/>
</dbReference>
<name>A0A8E1QW86_9BACT</name>
<evidence type="ECO:0008006" key="4">
    <source>
        <dbReference type="Google" id="ProtNLM"/>
    </source>
</evidence>